<comment type="pathway">
    <text evidence="1">Cofactor biosynthesis; FAD biosynthesis; FAD from FMN: step 1/1.</text>
</comment>
<name>C3MGU4_SINFN</name>
<evidence type="ECO:0000259" key="12">
    <source>
        <dbReference type="Pfam" id="PF06574"/>
    </source>
</evidence>
<dbReference type="Gene3D" id="3.40.50.620">
    <property type="entry name" value="HUPs"/>
    <property type="match status" value="1"/>
</dbReference>
<evidence type="ECO:0000256" key="5">
    <source>
        <dbReference type="ARBA" id="ARBA00022679"/>
    </source>
</evidence>
<dbReference type="Pfam" id="PF06574">
    <property type="entry name" value="FAD_syn"/>
    <property type="match status" value="1"/>
</dbReference>
<dbReference type="EMBL" id="CP001389">
    <property type="protein sequence ID" value="ACP24209.1"/>
    <property type="molecule type" value="Genomic_DNA"/>
</dbReference>
<keyword evidence="5 13" id="KW-0808">Transferase</keyword>
<dbReference type="GO" id="GO:0006747">
    <property type="term" value="P:FAD biosynthetic process"/>
    <property type="evidence" value="ECO:0007669"/>
    <property type="project" value="UniProtKB-UniPathway"/>
</dbReference>
<dbReference type="SUPFAM" id="SSF52374">
    <property type="entry name" value="Nucleotidylyl transferase"/>
    <property type="match status" value="1"/>
</dbReference>
<evidence type="ECO:0000256" key="4">
    <source>
        <dbReference type="ARBA" id="ARBA00022643"/>
    </source>
</evidence>
<dbReference type="AlphaFoldDB" id="C3MGU4"/>
<keyword evidence="7" id="KW-0547">Nucleotide-binding</keyword>
<feature type="compositionally biased region" description="Basic and acidic residues" evidence="11">
    <location>
        <begin position="196"/>
        <end position="216"/>
    </location>
</feature>
<sequence length="356" mass="40961">MTVFHRNETRDPLPERLHGGVIAIGNFDGVHRGHQSVLNRALDEAKGRGVPALVLTFEPHPRTVFRPDQPVFRLTPAPLKARILEGMGFGAVIEYPFDRTFSELSASRFHPPHPARMAARLTCRHRFRFPFWQGAGRRSGLPDGGRLEGRLRRDAGGRLPRRERLRHFFELHPLLAGRRRCLACGRHARLSLHGRSGGDRRQEARAHPRLSDREHAPTAGSRTPKRHLCGALPPSGRFSLRRRRKLRPPSDRRQRWRSAAGDLRLRLLRRSLRRGLRRLLLWASARRAEIRRAGAFDGAYERGREGGACPSCRRSAFERDRPPDQFRLRWAREAVCWRKESRHAALADLFKRPKTP</sequence>
<keyword evidence="8" id="KW-0274">FAD</keyword>
<keyword evidence="3" id="KW-0285">Flavoprotein</keyword>
<keyword evidence="14" id="KW-1185">Reference proteome</keyword>
<reference evidence="13 14" key="1">
    <citation type="journal article" date="2009" name="Appl. Environ. Microbiol.">
        <title>Rhizobium sp. strain NGR234 possesses a remarkable number of secretion systems.</title>
        <authorList>
            <person name="Schmeisser C."/>
            <person name="Liesegang H."/>
            <person name="Krysciak D."/>
            <person name="Bakkou N."/>
            <person name="Le Quere A."/>
            <person name="Wollherr A."/>
            <person name="Heinemeyer I."/>
            <person name="Morgenstern B."/>
            <person name="Pommerening-Roeser A."/>
            <person name="Flores M."/>
            <person name="Palacios R."/>
            <person name="Brenner S."/>
            <person name="Gottschalk G."/>
            <person name="Schmitz R.A."/>
            <person name="Broughton W.J."/>
            <person name="Perret X."/>
            <person name="Strittmatter A.W."/>
            <person name="Streit W.R."/>
        </authorList>
    </citation>
    <scope>NUCLEOTIDE SEQUENCE [LARGE SCALE GENOMIC DNA]</scope>
    <source>
        <strain evidence="14">NBRC 101917 / NGR234</strain>
    </source>
</reference>
<accession>C3MGU4</accession>
<evidence type="ECO:0000256" key="9">
    <source>
        <dbReference type="ARBA" id="ARBA00022840"/>
    </source>
</evidence>
<evidence type="ECO:0000256" key="11">
    <source>
        <dbReference type="SAM" id="MobiDB-lite"/>
    </source>
</evidence>
<keyword evidence="4" id="KW-0288">FMN</keyword>
<proteinExistence type="predicted"/>
<dbReference type="GO" id="GO:0005524">
    <property type="term" value="F:ATP binding"/>
    <property type="evidence" value="ECO:0007669"/>
    <property type="project" value="UniProtKB-KW"/>
</dbReference>
<dbReference type="OrthoDB" id="9803667at2"/>
<dbReference type="STRING" id="394.NGR_c04130"/>
<evidence type="ECO:0000256" key="1">
    <source>
        <dbReference type="ARBA" id="ARBA00004726"/>
    </source>
</evidence>
<keyword evidence="6" id="KW-0548">Nucleotidyltransferase</keyword>
<organism evidence="13 14">
    <name type="scientific">Sinorhizobium fredii (strain NBRC 101917 / NGR234)</name>
    <dbReference type="NCBI Taxonomy" id="394"/>
    <lineage>
        <taxon>Bacteria</taxon>
        <taxon>Pseudomonadati</taxon>
        <taxon>Pseudomonadota</taxon>
        <taxon>Alphaproteobacteria</taxon>
        <taxon>Hyphomicrobiales</taxon>
        <taxon>Rhizobiaceae</taxon>
        <taxon>Sinorhizobium/Ensifer group</taxon>
        <taxon>Sinorhizobium</taxon>
    </lineage>
</organism>
<gene>
    <name evidence="13" type="primary">ribF</name>
    <name evidence="13" type="ordered locus">NGR_c04130</name>
</gene>
<evidence type="ECO:0000256" key="3">
    <source>
        <dbReference type="ARBA" id="ARBA00022630"/>
    </source>
</evidence>
<dbReference type="GO" id="GO:0003919">
    <property type="term" value="F:FMN adenylyltransferase activity"/>
    <property type="evidence" value="ECO:0007669"/>
    <property type="project" value="UniProtKB-EC"/>
</dbReference>
<evidence type="ECO:0000256" key="8">
    <source>
        <dbReference type="ARBA" id="ARBA00022827"/>
    </source>
</evidence>
<dbReference type="InterPro" id="IPR014729">
    <property type="entry name" value="Rossmann-like_a/b/a_fold"/>
</dbReference>
<evidence type="ECO:0000256" key="7">
    <source>
        <dbReference type="ARBA" id="ARBA00022741"/>
    </source>
</evidence>
<evidence type="ECO:0000313" key="13">
    <source>
        <dbReference type="EMBL" id="ACP24209.1"/>
    </source>
</evidence>
<protein>
    <recommendedName>
        <fullName evidence="2">FAD synthase</fullName>
        <ecNumber evidence="2">2.7.7.2</ecNumber>
    </recommendedName>
</protein>
<keyword evidence="9" id="KW-0067">ATP-binding</keyword>
<evidence type="ECO:0000313" key="14">
    <source>
        <dbReference type="Proteomes" id="UP000001054"/>
    </source>
</evidence>
<evidence type="ECO:0000256" key="10">
    <source>
        <dbReference type="ARBA" id="ARBA00049494"/>
    </source>
</evidence>
<evidence type="ECO:0000256" key="2">
    <source>
        <dbReference type="ARBA" id="ARBA00012393"/>
    </source>
</evidence>
<feature type="domain" description="FAD synthetase" evidence="12">
    <location>
        <begin position="15"/>
        <end position="109"/>
    </location>
</feature>
<dbReference type="EC" id="2.7.7.2" evidence="2"/>
<feature type="region of interest" description="Disordered" evidence="11">
    <location>
        <begin position="192"/>
        <end position="236"/>
    </location>
</feature>
<dbReference type="eggNOG" id="COG0196">
    <property type="taxonomic scope" value="Bacteria"/>
</dbReference>
<dbReference type="Proteomes" id="UP000001054">
    <property type="component" value="Chromosome"/>
</dbReference>
<dbReference type="HOGENOM" id="CLU_778177_0_0_5"/>
<dbReference type="KEGG" id="rhi:NGR_c04130"/>
<comment type="catalytic activity">
    <reaction evidence="10">
        <text>FMN + ATP + H(+) = FAD + diphosphate</text>
        <dbReference type="Rhea" id="RHEA:17237"/>
        <dbReference type="ChEBI" id="CHEBI:15378"/>
        <dbReference type="ChEBI" id="CHEBI:30616"/>
        <dbReference type="ChEBI" id="CHEBI:33019"/>
        <dbReference type="ChEBI" id="CHEBI:57692"/>
        <dbReference type="ChEBI" id="CHEBI:58210"/>
        <dbReference type="EC" id="2.7.7.2"/>
    </reaction>
</comment>
<dbReference type="GO" id="GO:0009231">
    <property type="term" value="P:riboflavin biosynthetic process"/>
    <property type="evidence" value="ECO:0007669"/>
    <property type="project" value="InterPro"/>
</dbReference>
<dbReference type="UniPathway" id="UPA00277">
    <property type="reaction ID" value="UER00407"/>
</dbReference>
<evidence type="ECO:0000256" key="6">
    <source>
        <dbReference type="ARBA" id="ARBA00022695"/>
    </source>
</evidence>
<dbReference type="InterPro" id="IPR015864">
    <property type="entry name" value="FAD_synthase"/>
</dbReference>